<comment type="caution">
    <text evidence="1">The sequence shown here is derived from an EMBL/GenBank/DDBJ whole genome shotgun (WGS) entry which is preliminary data.</text>
</comment>
<gene>
    <name evidence="1" type="ORF">Fcan01_25126</name>
</gene>
<dbReference type="AlphaFoldDB" id="A0A226D5C5"/>
<reference evidence="1 2" key="1">
    <citation type="submission" date="2015-12" db="EMBL/GenBank/DDBJ databases">
        <title>The genome of Folsomia candida.</title>
        <authorList>
            <person name="Faddeeva A."/>
            <person name="Derks M.F."/>
            <person name="Anvar Y."/>
            <person name="Smit S."/>
            <person name="Van Straalen N."/>
            <person name="Roelofs D."/>
        </authorList>
    </citation>
    <scope>NUCLEOTIDE SEQUENCE [LARGE SCALE GENOMIC DNA]</scope>
    <source>
        <strain evidence="1 2">VU population</strain>
        <tissue evidence="1">Whole body</tissue>
    </source>
</reference>
<name>A0A226D5C5_FOLCA</name>
<proteinExistence type="predicted"/>
<evidence type="ECO:0000313" key="2">
    <source>
        <dbReference type="Proteomes" id="UP000198287"/>
    </source>
</evidence>
<organism evidence="1 2">
    <name type="scientific">Folsomia candida</name>
    <name type="common">Springtail</name>
    <dbReference type="NCBI Taxonomy" id="158441"/>
    <lineage>
        <taxon>Eukaryota</taxon>
        <taxon>Metazoa</taxon>
        <taxon>Ecdysozoa</taxon>
        <taxon>Arthropoda</taxon>
        <taxon>Hexapoda</taxon>
        <taxon>Collembola</taxon>
        <taxon>Entomobryomorpha</taxon>
        <taxon>Isotomoidea</taxon>
        <taxon>Isotomidae</taxon>
        <taxon>Proisotominae</taxon>
        <taxon>Folsomia</taxon>
    </lineage>
</organism>
<dbReference type="Proteomes" id="UP000198287">
    <property type="component" value="Unassembled WGS sequence"/>
</dbReference>
<sequence length="246" mass="27634">MVRERGGPPILVSCIPITSSQHYTGSLPLATDQLTQVATPSTPDHTICTFYIRPFGCKDNHRLIFRFGHTPNRESRTRPLDGLILLLSINSVGDFCDANINERIYDLHVSSRRHLLSEVETLKSLLSTVEVSSDLPILIKYLVFGQTSEYAPVTKASAYLSSTRIADYINWVMVEDASLTDKSWAHLKGAEIKNPEKDIICKIWHNKGLTPKLAFSIGIYYSRDCPYYARTLRSVQRGTGTKLSMP</sequence>
<dbReference type="EMBL" id="LNIX01000035">
    <property type="protein sequence ID" value="OXA40074.1"/>
    <property type="molecule type" value="Genomic_DNA"/>
</dbReference>
<accession>A0A226D5C5</accession>
<protein>
    <submittedName>
        <fullName evidence="1">Uncharacterized protein</fullName>
    </submittedName>
</protein>
<evidence type="ECO:0000313" key="1">
    <source>
        <dbReference type="EMBL" id="OXA40074.1"/>
    </source>
</evidence>
<keyword evidence="2" id="KW-1185">Reference proteome</keyword>